<evidence type="ECO:0000313" key="2">
    <source>
        <dbReference type="WBParaSite" id="nRc.2.0.1.t25016-RA"/>
    </source>
</evidence>
<keyword evidence="1" id="KW-1185">Reference proteome</keyword>
<dbReference type="Proteomes" id="UP000887565">
    <property type="component" value="Unplaced"/>
</dbReference>
<name>A0A915JEV7_ROMCU</name>
<proteinExistence type="predicted"/>
<protein>
    <submittedName>
        <fullName evidence="2">Uncharacterized protein</fullName>
    </submittedName>
</protein>
<dbReference type="AlphaFoldDB" id="A0A915JEV7"/>
<sequence length="80" mass="9281">GERIASLVNKKEKDHKADYRLDFVYNAKKFSINTATKDYLIGWLIKHCKDQANVKLIMKHFNDGTIEVLLVAQWDIDEGD</sequence>
<dbReference type="WBParaSite" id="nRc.2.0.1.t25016-RA">
    <property type="protein sequence ID" value="nRc.2.0.1.t25016-RA"/>
    <property type="gene ID" value="nRc.2.0.1.g25016"/>
</dbReference>
<evidence type="ECO:0000313" key="1">
    <source>
        <dbReference type="Proteomes" id="UP000887565"/>
    </source>
</evidence>
<accession>A0A915JEV7</accession>
<reference evidence="2" key="1">
    <citation type="submission" date="2022-11" db="UniProtKB">
        <authorList>
            <consortium name="WormBaseParasite"/>
        </authorList>
    </citation>
    <scope>IDENTIFICATION</scope>
</reference>
<organism evidence="1 2">
    <name type="scientific">Romanomermis culicivorax</name>
    <name type="common">Nematode worm</name>
    <dbReference type="NCBI Taxonomy" id="13658"/>
    <lineage>
        <taxon>Eukaryota</taxon>
        <taxon>Metazoa</taxon>
        <taxon>Ecdysozoa</taxon>
        <taxon>Nematoda</taxon>
        <taxon>Enoplea</taxon>
        <taxon>Dorylaimia</taxon>
        <taxon>Mermithida</taxon>
        <taxon>Mermithoidea</taxon>
        <taxon>Mermithidae</taxon>
        <taxon>Romanomermis</taxon>
    </lineage>
</organism>